<keyword evidence="2" id="KW-0677">Repeat</keyword>
<evidence type="ECO:0008006" key="8">
    <source>
        <dbReference type="Google" id="ProtNLM"/>
    </source>
</evidence>
<name>A0ABR4AEI3_9LECA</name>
<dbReference type="Pfam" id="PF24681">
    <property type="entry name" value="Kelch_KLHDC2_KLHL20_DRC7"/>
    <property type="match status" value="1"/>
</dbReference>
<gene>
    <name evidence="6" type="ORF">N7G274_003390</name>
</gene>
<feature type="transmembrane region" description="Helical" evidence="4">
    <location>
        <begin position="476"/>
        <end position="500"/>
    </location>
</feature>
<feature type="region of interest" description="Disordered" evidence="3">
    <location>
        <begin position="447"/>
        <end position="472"/>
    </location>
</feature>
<reference evidence="6 7" key="1">
    <citation type="submission" date="2024-09" db="EMBL/GenBank/DDBJ databases">
        <title>Rethinking Asexuality: The Enigmatic Case of Functional Sexual Genes in Lepraria (Stereocaulaceae).</title>
        <authorList>
            <person name="Doellman M."/>
            <person name="Sun Y."/>
            <person name="Barcenas-Pena A."/>
            <person name="Lumbsch H.T."/>
            <person name="Grewe F."/>
        </authorList>
    </citation>
    <scope>NUCLEOTIDE SEQUENCE [LARGE SCALE GENOMIC DNA]</scope>
    <source>
        <strain evidence="6 7">Mercado 3170</strain>
    </source>
</reference>
<evidence type="ECO:0000256" key="4">
    <source>
        <dbReference type="SAM" id="Phobius"/>
    </source>
</evidence>
<dbReference type="Proteomes" id="UP001590950">
    <property type="component" value="Unassembled WGS sequence"/>
</dbReference>
<keyword evidence="4" id="KW-1133">Transmembrane helix</keyword>
<dbReference type="Gene3D" id="2.120.10.80">
    <property type="entry name" value="Kelch-type beta propeller"/>
    <property type="match status" value="1"/>
</dbReference>
<dbReference type="InterPro" id="IPR015915">
    <property type="entry name" value="Kelch-typ_b-propeller"/>
</dbReference>
<accession>A0ABR4AEI3</accession>
<feature type="signal peptide" evidence="5">
    <location>
        <begin position="1"/>
        <end position="20"/>
    </location>
</feature>
<feature type="compositionally biased region" description="Low complexity" evidence="3">
    <location>
        <begin position="461"/>
        <end position="472"/>
    </location>
</feature>
<evidence type="ECO:0000256" key="1">
    <source>
        <dbReference type="ARBA" id="ARBA00022441"/>
    </source>
</evidence>
<keyword evidence="7" id="KW-1185">Reference proteome</keyword>
<dbReference type="PANTHER" id="PTHR46093:SF18">
    <property type="entry name" value="FIBRONECTIN TYPE-III DOMAIN-CONTAINING PROTEIN"/>
    <property type="match status" value="1"/>
</dbReference>
<feature type="chain" id="PRO_5047404631" description="Kelch repeat protein" evidence="5">
    <location>
        <begin position="21"/>
        <end position="570"/>
    </location>
</feature>
<evidence type="ECO:0000256" key="5">
    <source>
        <dbReference type="SAM" id="SignalP"/>
    </source>
</evidence>
<keyword evidence="1" id="KW-0880">Kelch repeat</keyword>
<keyword evidence="5" id="KW-0732">Signal</keyword>
<sequence>MQQLFILAWTLLYFTPTSLASGWLGAVKRSLTVNTGDLCFLTAERTTLLNDRLYFQGGDYTFANGDTSAQEKQLYWLDLNTSFPVDTIIPSNALRSISAQGSQAQLGGAFFTDALLTTMYGFSAANSTDPLDTVEAFNTTTQRWSNETVSGGSFNGIGRGGSGFATTSTSGLGLGFYIADGLNGQGPPGLITFDASTPSTLTWTKTFGGTPNVDATAMLYARYGKKGVLIVFGGYRNLFEADLYDMSEIFVYDIDSKTWFNVTADGEIPGPRSEFCSTISTASDDSASFITIYGGYNIHQGRAYEEVYVLEIPRFRWVNMTRSATGTTETQLTKTFGRYQHHCELYGERQMIVLGGNIITDGGSVVVNAQSCNTSYPAIRLLDTSTFEWQQQFTPGSQPYTIPPRVAQDVGGGPQGQVKSVTPTSGFNNSALTRIFNKTIPRLTVNPGSISTATNSTGGQPPLSTASASSSTPTGAIAGGVLGGVFAIAIIGVLLYFFCYRRRKKTLRQRGGCKESELSSHASVVRSRNAFHETHAEDRPHEIDSNGFVEAPVVHAPAKPACYEMSSSNE</sequence>
<keyword evidence="4" id="KW-0472">Membrane</keyword>
<dbReference type="EMBL" id="JBEFKJ010000010">
    <property type="protein sequence ID" value="KAL2043870.1"/>
    <property type="molecule type" value="Genomic_DNA"/>
</dbReference>
<dbReference type="CDD" id="cd12087">
    <property type="entry name" value="TM_EGFR-like"/>
    <property type="match status" value="1"/>
</dbReference>
<feature type="compositionally biased region" description="Polar residues" evidence="3">
    <location>
        <begin position="447"/>
        <end position="459"/>
    </location>
</feature>
<dbReference type="PANTHER" id="PTHR46093">
    <property type="entry name" value="ACYL-COA-BINDING DOMAIN-CONTAINING PROTEIN 5"/>
    <property type="match status" value="1"/>
</dbReference>
<evidence type="ECO:0000313" key="6">
    <source>
        <dbReference type="EMBL" id="KAL2043870.1"/>
    </source>
</evidence>
<keyword evidence="4" id="KW-0812">Transmembrane</keyword>
<evidence type="ECO:0000256" key="2">
    <source>
        <dbReference type="ARBA" id="ARBA00022737"/>
    </source>
</evidence>
<proteinExistence type="predicted"/>
<comment type="caution">
    <text evidence="6">The sequence shown here is derived from an EMBL/GenBank/DDBJ whole genome shotgun (WGS) entry which is preliminary data.</text>
</comment>
<organism evidence="6 7">
    <name type="scientific">Stereocaulon virgatum</name>
    <dbReference type="NCBI Taxonomy" id="373712"/>
    <lineage>
        <taxon>Eukaryota</taxon>
        <taxon>Fungi</taxon>
        <taxon>Dikarya</taxon>
        <taxon>Ascomycota</taxon>
        <taxon>Pezizomycotina</taxon>
        <taxon>Lecanoromycetes</taxon>
        <taxon>OSLEUM clade</taxon>
        <taxon>Lecanoromycetidae</taxon>
        <taxon>Lecanorales</taxon>
        <taxon>Lecanorineae</taxon>
        <taxon>Stereocaulaceae</taxon>
        <taxon>Stereocaulon</taxon>
    </lineage>
</organism>
<protein>
    <recommendedName>
        <fullName evidence="8">Kelch repeat protein</fullName>
    </recommendedName>
</protein>
<evidence type="ECO:0000313" key="7">
    <source>
        <dbReference type="Proteomes" id="UP001590950"/>
    </source>
</evidence>
<evidence type="ECO:0000256" key="3">
    <source>
        <dbReference type="SAM" id="MobiDB-lite"/>
    </source>
</evidence>
<dbReference type="SUPFAM" id="SSF117281">
    <property type="entry name" value="Kelch motif"/>
    <property type="match status" value="1"/>
</dbReference>